<dbReference type="SUPFAM" id="SSF69118">
    <property type="entry name" value="AhpD-like"/>
    <property type="match status" value="1"/>
</dbReference>
<evidence type="ECO:0000259" key="1">
    <source>
        <dbReference type="Pfam" id="PF02627"/>
    </source>
</evidence>
<keyword evidence="2" id="KW-0575">Peroxidase</keyword>
<dbReference type="InterPro" id="IPR029032">
    <property type="entry name" value="AhpD-like"/>
</dbReference>
<comment type="caution">
    <text evidence="2">The sequence shown here is derived from an EMBL/GenBank/DDBJ whole genome shotgun (WGS) entry which is preliminary data.</text>
</comment>
<sequence>MAERVKMVPEAEATGLTADLYDRVRAATNLPFVPDVFRLTSTTPHLLDVVVTGYTGVFTDSALTRATKELIATWTSRLNNCDYCATTHTWFLQHFGGSAELAETISHATDPIDLPVDEPTVALLRLTSKVTSGSPDLDAEWSEAAEVWTEEQLLEAVFCAALFSFINRLVTTLGLAAPTP</sequence>
<dbReference type="InterPro" id="IPR004675">
    <property type="entry name" value="AhpD_core"/>
</dbReference>
<dbReference type="Pfam" id="PF02627">
    <property type="entry name" value="CMD"/>
    <property type="match status" value="1"/>
</dbReference>
<evidence type="ECO:0000313" key="2">
    <source>
        <dbReference type="EMBL" id="MCP2274110.1"/>
    </source>
</evidence>
<dbReference type="RefSeq" id="WP_253891355.1">
    <property type="nucleotide sequence ID" value="NZ_BAAAVB010000023.1"/>
</dbReference>
<proteinExistence type="predicted"/>
<reference evidence="2 3" key="1">
    <citation type="submission" date="2022-06" db="EMBL/GenBank/DDBJ databases">
        <title>Genomic Encyclopedia of Archaeal and Bacterial Type Strains, Phase II (KMG-II): from individual species to whole genera.</title>
        <authorList>
            <person name="Goeker M."/>
        </authorList>
    </citation>
    <scope>NUCLEOTIDE SEQUENCE [LARGE SCALE GENOMIC DNA]</scope>
    <source>
        <strain evidence="2 3">DSM 44255</strain>
    </source>
</reference>
<name>A0ABT1IN64_9PSEU</name>
<accession>A0ABT1IN64</accession>
<dbReference type="EMBL" id="JAMTCO010000021">
    <property type="protein sequence ID" value="MCP2274110.1"/>
    <property type="molecule type" value="Genomic_DNA"/>
</dbReference>
<feature type="domain" description="Carboxymuconolactone decarboxylase-like" evidence="1">
    <location>
        <begin position="44"/>
        <end position="112"/>
    </location>
</feature>
<evidence type="ECO:0000313" key="3">
    <source>
        <dbReference type="Proteomes" id="UP001205185"/>
    </source>
</evidence>
<keyword evidence="3" id="KW-1185">Reference proteome</keyword>
<dbReference type="GO" id="GO:0004601">
    <property type="term" value="F:peroxidase activity"/>
    <property type="evidence" value="ECO:0007669"/>
    <property type="project" value="UniProtKB-KW"/>
</dbReference>
<dbReference type="PANTHER" id="PTHR35446">
    <property type="entry name" value="SI:CH211-175M2.5"/>
    <property type="match status" value="1"/>
</dbReference>
<dbReference type="NCBIfam" id="TIGR00778">
    <property type="entry name" value="ahpD_dom"/>
    <property type="match status" value="1"/>
</dbReference>
<dbReference type="PANTHER" id="PTHR35446:SF2">
    <property type="entry name" value="CARBOXYMUCONOLACTONE DECARBOXYLASE-LIKE DOMAIN-CONTAINING PROTEIN"/>
    <property type="match status" value="1"/>
</dbReference>
<protein>
    <submittedName>
        <fullName evidence="2">Peroxidase-related enzyme</fullName>
    </submittedName>
</protein>
<dbReference type="Gene3D" id="1.20.1290.10">
    <property type="entry name" value="AhpD-like"/>
    <property type="match status" value="1"/>
</dbReference>
<dbReference type="InterPro" id="IPR003779">
    <property type="entry name" value="CMD-like"/>
</dbReference>
<organism evidence="2 3">
    <name type="scientific">Actinokineospora diospyrosa</name>
    <dbReference type="NCBI Taxonomy" id="103728"/>
    <lineage>
        <taxon>Bacteria</taxon>
        <taxon>Bacillati</taxon>
        <taxon>Actinomycetota</taxon>
        <taxon>Actinomycetes</taxon>
        <taxon>Pseudonocardiales</taxon>
        <taxon>Pseudonocardiaceae</taxon>
        <taxon>Actinokineospora</taxon>
    </lineage>
</organism>
<gene>
    <name evidence="2" type="ORF">LV75_006644</name>
</gene>
<keyword evidence="2" id="KW-0560">Oxidoreductase</keyword>
<dbReference type="Proteomes" id="UP001205185">
    <property type="component" value="Unassembled WGS sequence"/>
</dbReference>